<proteinExistence type="predicted"/>
<accession>A0AA38H152</accession>
<dbReference type="EMBL" id="JAKWFO010000014">
    <property type="protein sequence ID" value="KAI9632543.1"/>
    <property type="molecule type" value="Genomic_DNA"/>
</dbReference>
<name>A0AA38H152_9TREE</name>
<reference evidence="1" key="1">
    <citation type="journal article" date="2022" name="G3 (Bethesda)">
        <title>High quality genome of the basidiomycete yeast Dioszegia hungarica PDD-24b-2 isolated from cloud water.</title>
        <authorList>
            <person name="Jarrige D."/>
            <person name="Haridas S."/>
            <person name="Bleykasten-Grosshans C."/>
            <person name="Joly M."/>
            <person name="Nadalig T."/>
            <person name="Sancelme M."/>
            <person name="Vuilleumier S."/>
            <person name="Grigoriev I.V."/>
            <person name="Amato P."/>
            <person name="Bringel F."/>
        </authorList>
    </citation>
    <scope>NUCLEOTIDE SEQUENCE</scope>
    <source>
        <strain evidence="1">PDD-24b-2</strain>
    </source>
</reference>
<dbReference type="Proteomes" id="UP001164286">
    <property type="component" value="Unassembled WGS sequence"/>
</dbReference>
<comment type="caution">
    <text evidence="1">The sequence shown here is derived from an EMBL/GenBank/DDBJ whole genome shotgun (WGS) entry which is preliminary data.</text>
</comment>
<evidence type="ECO:0000313" key="2">
    <source>
        <dbReference type="Proteomes" id="UP001164286"/>
    </source>
</evidence>
<keyword evidence="2" id="KW-1185">Reference proteome</keyword>
<sequence>MTPSTQPTTSLAQDFTAHYDSAMKYYGYVYRGDTRQQRLEDCLNETRAALNDLEKMLTQPGSTLTASLQTQLTALTRYETWLTAQYPALAQSSNIRSGQSRLSRFSVGLASAKKAYGLISGGDEREEQVNHCHYWAEKAGRALAGMILDGMPFSTDMQETYGRLDGIKRVCVDKKSKYGVQASDADPTHLMQTLLTYYLRSEATRKMIEEGKVEPKASEVEKAKFSAQQSPRYRQCQVQAEKGRDAMDKLLEMTRSFKSSAEMDEYYKRLGVTVEEMMNRALNKTIASLSIG</sequence>
<dbReference type="GeneID" id="77730505"/>
<gene>
    <name evidence="1" type="ORF">MKK02DRAFT_40847</name>
</gene>
<evidence type="ECO:0000313" key="1">
    <source>
        <dbReference type="EMBL" id="KAI9632543.1"/>
    </source>
</evidence>
<dbReference type="RefSeq" id="XP_052942320.1">
    <property type="nucleotide sequence ID" value="XM_053091300.1"/>
</dbReference>
<protein>
    <submittedName>
        <fullName evidence="1">Uncharacterized protein</fullName>
    </submittedName>
</protein>
<dbReference type="AlphaFoldDB" id="A0AA38H152"/>
<organism evidence="1 2">
    <name type="scientific">Dioszegia hungarica</name>
    <dbReference type="NCBI Taxonomy" id="4972"/>
    <lineage>
        <taxon>Eukaryota</taxon>
        <taxon>Fungi</taxon>
        <taxon>Dikarya</taxon>
        <taxon>Basidiomycota</taxon>
        <taxon>Agaricomycotina</taxon>
        <taxon>Tremellomycetes</taxon>
        <taxon>Tremellales</taxon>
        <taxon>Bulleribasidiaceae</taxon>
        <taxon>Dioszegia</taxon>
    </lineage>
</organism>